<evidence type="ECO:0000256" key="2">
    <source>
        <dbReference type="SAM" id="SignalP"/>
    </source>
</evidence>
<reference evidence="3 4" key="1">
    <citation type="submission" date="2020-06" db="EMBL/GenBank/DDBJ databases">
        <authorList>
            <person name="Li R."/>
            <person name="Bekaert M."/>
        </authorList>
    </citation>
    <scope>NUCLEOTIDE SEQUENCE [LARGE SCALE GENOMIC DNA]</scope>
    <source>
        <strain evidence="4">wild</strain>
    </source>
</reference>
<dbReference type="EMBL" id="CACVKT020001617">
    <property type="protein sequence ID" value="CAC5369811.1"/>
    <property type="molecule type" value="Genomic_DNA"/>
</dbReference>
<evidence type="ECO:0000313" key="4">
    <source>
        <dbReference type="Proteomes" id="UP000507470"/>
    </source>
</evidence>
<keyword evidence="2" id="KW-0732">Signal</keyword>
<organism evidence="3 4">
    <name type="scientific">Mytilus coruscus</name>
    <name type="common">Sea mussel</name>
    <dbReference type="NCBI Taxonomy" id="42192"/>
    <lineage>
        <taxon>Eukaryota</taxon>
        <taxon>Metazoa</taxon>
        <taxon>Spiralia</taxon>
        <taxon>Lophotrochozoa</taxon>
        <taxon>Mollusca</taxon>
        <taxon>Bivalvia</taxon>
        <taxon>Autobranchia</taxon>
        <taxon>Pteriomorphia</taxon>
        <taxon>Mytilida</taxon>
        <taxon>Mytiloidea</taxon>
        <taxon>Mytilidae</taxon>
        <taxon>Mytilinae</taxon>
        <taxon>Mytilus</taxon>
    </lineage>
</organism>
<feature type="signal peptide" evidence="2">
    <location>
        <begin position="1"/>
        <end position="20"/>
    </location>
</feature>
<dbReference type="OrthoDB" id="6123064at2759"/>
<dbReference type="AlphaFoldDB" id="A0A6J8ALL7"/>
<accession>A0A6J8ALL7</accession>
<feature type="region of interest" description="Disordered" evidence="1">
    <location>
        <begin position="378"/>
        <end position="400"/>
    </location>
</feature>
<sequence length="400" mass="44607">MYHWLCKHLLALFTLSNLDSELTDKAVFSDNEINIFDGIIASETVVDIEIPDKVQEEYQTSNTELKERKKNLIAIKQITNGVLSVSSPETLCNVHMMLMIIDSFLEGHIPNLSGLPIRTKIQGQKRKLDALWCYQCGDSSIGGACITDTADMEAEYYRRNESLKNPNKMDKVPYKYLKDCLNTSEICIIERNEEQGQAFEDFYCNLVEKAQVLSKPEHEVLSKFINGLPDKMTFFVRAGNPTTLQAALTSSKMAEACGNRTEGIVTKAIKTEAKSRPDPTTKSEMDDLKDQIKTLTSMVANITVHNNKIKHQITDAKTTASHQPTRLGNKILVNGTVAEGKVTFIATVIGQELDLSTHQPHVSYVPSKDILHSSAIPFSNSSREKTKTRGTGTVVRSKFS</sequence>
<keyword evidence="4" id="KW-1185">Reference proteome</keyword>
<protein>
    <submittedName>
        <fullName evidence="3">Uncharacterized protein</fullName>
    </submittedName>
</protein>
<name>A0A6J8ALL7_MYTCO</name>
<dbReference type="Proteomes" id="UP000507470">
    <property type="component" value="Unassembled WGS sequence"/>
</dbReference>
<feature type="chain" id="PRO_5027053140" evidence="2">
    <location>
        <begin position="21"/>
        <end position="400"/>
    </location>
</feature>
<evidence type="ECO:0000256" key="1">
    <source>
        <dbReference type="SAM" id="MobiDB-lite"/>
    </source>
</evidence>
<evidence type="ECO:0000313" key="3">
    <source>
        <dbReference type="EMBL" id="CAC5369811.1"/>
    </source>
</evidence>
<proteinExistence type="predicted"/>
<gene>
    <name evidence="3" type="ORF">MCOR_8864</name>
</gene>